<feature type="compositionally biased region" description="Polar residues" evidence="8">
    <location>
        <begin position="208"/>
        <end position="219"/>
    </location>
</feature>
<keyword evidence="5" id="KW-0804">Transcription</keyword>
<evidence type="ECO:0000256" key="7">
    <source>
        <dbReference type="SAM" id="Coils"/>
    </source>
</evidence>
<feature type="region of interest" description="Disordered" evidence="8">
    <location>
        <begin position="137"/>
        <end position="228"/>
    </location>
</feature>
<dbReference type="FunFam" id="1.20.5.170:FF:000019">
    <property type="entry name" value="BZIP family transcription factor"/>
    <property type="match status" value="1"/>
</dbReference>
<dbReference type="GO" id="GO:0043565">
    <property type="term" value="F:sequence-specific DNA binding"/>
    <property type="evidence" value="ECO:0007669"/>
    <property type="project" value="InterPro"/>
</dbReference>
<evidence type="ECO:0000313" key="12">
    <source>
        <dbReference type="Proteomes" id="UP000604825"/>
    </source>
</evidence>
<comment type="similarity">
    <text evidence="2">Belongs to the bZIP family.</text>
</comment>
<dbReference type="GO" id="GO:0005634">
    <property type="term" value="C:nucleus"/>
    <property type="evidence" value="ECO:0007669"/>
    <property type="project" value="UniProtKB-SubCell"/>
</dbReference>
<feature type="compositionally biased region" description="Low complexity" evidence="8">
    <location>
        <begin position="194"/>
        <end position="207"/>
    </location>
</feature>
<name>A0A811RKW1_9POAL</name>
<dbReference type="Proteomes" id="UP000604825">
    <property type="component" value="Unassembled WGS sequence"/>
</dbReference>
<dbReference type="GO" id="GO:0006351">
    <property type="term" value="P:DNA-templated transcription"/>
    <property type="evidence" value="ECO:0007669"/>
    <property type="project" value="InterPro"/>
</dbReference>
<protein>
    <submittedName>
        <fullName evidence="11">Uncharacterized protein</fullName>
    </submittedName>
</protein>
<sequence length="531" mass="58131">MRSNSFKATSSSPGLFLVGEASRLLVNLQEEQKNLGHGYLYIGVLSVLRRMGETSSSSHSRQDPCVLGYGFHGAIANSTPANFSDQEGAAYFGELEEAFMHQVASLTRTQQAATTSIAHHGDIKPFPTAATVTAATATARPPPTLDIFPAWPMRSLHTPKEGSNVTEDTDDSESSSKNNSNHSSDQHGAAADMQSQFDQVSQQQQLQHKNMATSSTPRTGKTPDRKTIRRLAQNREAARKSRLRKKAYIQQLESSKLKLAQIEQDMQRARSQGIFLGGAPGANTTSSGAAMFDVEYARWLDDHGRRMAELHGALHAHLPDGDLRAIVDDTLTHHDELFQLKASAAKSDVFHLITGVWTTPAERCFLWMGGFRPSDLVKTLLPQLDPLTEQQLVGICNLQQSSQQAEEALSQGLDQLHQSLADTIAGGSLIDDTNMSFMGQMALALGKLSNLEGFVIQADNLRQQTLHQMHRILTVRQAARCFLAIGEYHNRLRALSSLWVSRPREILGADEGNCGEISIAAQASQSQFSSF</sequence>
<dbReference type="SUPFAM" id="SSF57959">
    <property type="entry name" value="Leucine zipper domain"/>
    <property type="match status" value="1"/>
</dbReference>
<dbReference type="Pfam" id="PF00170">
    <property type="entry name" value="bZIP_1"/>
    <property type="match status" value="1"/>
</dbReference>
<dbReference type="Pfam" id="PF14144">
    <property type="entry name" value="DOG1"/>
    <property type="match status" value="1"/>
</dbReference>
<dbReference type="OrthoDB" id="2015618at2759"/>
<evidence type="ECO:0000313" key="11">
    <source>
        <dbReference type="EMBL" id="CAD6270547.1"/>
    </source>
</evidence>
<dbReference type="InterPro" id="IPR046347">
    <property type="entry name" value="bZIP_sf"/>
</dbReference>
<keyword evidence="12" id="KW-1185">Reference proteome</keyword>
<evidence type="ECO:0000256" key="2">
    <source>
        <dbReference type="ARBA" id="ARBA00007163"/>
    </source>
</evidence>
<evidence type="ECO:0000256" key="4">
    <source>
        <dbReference type="ARBA" id="ARBA00023125"/>
    </source>
</evidence>
<dbReference type="SMART" id="SM00338">
    <property type="entry name" value="BRLZ"/>
    <property type="match status" value="1"/>
</dbReference>
<organism evidence="11 12">
    <name type="scientific">Miscanthus lutarioriparius</name>
    <dbReference type="NCBI Taxonomy" id="422564"/>
    <lineage>
        <taxon>Eukaryota</taxon>
        <taxon>Viridiplantae</taxon>
        <taxon>Streptophyta</taxon>
        <taxon>Embryophyta</taxon>
        <taxon>Tracheophyta</taxon>
        <taxon>Spermatophyta</taxon>
        <taxon>Magnoliopsida</taxon>
        <taxon>Liliopsida</taxon>
        <taxon>Poales</taxon>
        <taxon>Poaceae</taxon>
        <taxon>PACMAD clade</taxon>
        <taxon>Panicoideae</taxon>
        <taxon>Andropogonodae</taxon>
        <taxon>Andropogoneae</taxon>
        <taxon>Saccharinae</taxon>
        <taxon>Miscanthus</taxon>
    </lineage>
</organism>
<comment type="subcellular location">
    <subcellularLocation>
        <location evidence="1">Nucleus</location>
    </subcellularLocation>
</comment>
<dbReference type="PROSITE" id="PS00036">
    <property type="entry name" value="BZIP_BASIC"/>
    <property type="match status" value="1"/>
</dbReference>
<feature type="coiled-coil region" evidence="7">
    <location>
        <begin position="245"/>
        <end position="272"/>
    </location>
</feature>
<dbReference type="EMBL" id="CAJGYO010000015">
    <property type="protein sequence ID" value="CAD6270547.1"/>
    <property type="molecule type" value="Genomic_DNA"/>
</dbReference>
<reference evidence="11" key="1">
    <citation type="submission" date="2020-10" db="EMBL/GenBank/DDBJ databases">
        <authorList>
            <person name="Han B."/>
            <person name="Lu T."/>
            <person name="Zhao Q."/>
            <person name="Huang X."/>
            <person name="Zhao Y."/>
        </authorList>
    </citation>
    <scope>NUCLEOTIDE SEQUENCE</scope>
</reference>
<dbReference type="InterPro" id="IPR004827">
    <property type="entry name" value="bZIP"/>
</dbReference>
<keyword evidence="4" id="KW-0238">DNA-binding</keyword>
<accession>A0A811RKW1</accession>
<dbReference type="PANTHER" id="PTHR45693:SF66">
    <property type="entry name" value="DOG1 DOMAIN-CONTAINING PROTEIN"/>
    <property type="match status" value="1"/>
</dbReference>
<dbReference type="CDD" id="cd14708">
    <property type="entry name" value="bZIP_HBP1b-like"/>
    <property type="match status" value="1"/>
</dbReference>
<evidence type="ECO:0000259" key="9">
    <source>
        <dbReference type="PROSITE" id="PS50217"/>
    </source>
</evidence>
<evidence type="ECO:0000256" key="8">
    <source>
        <dbReference type="SAM" id="MobiDB-lite"/>
    </source>
</evidence>
<proteinExistence type="inferred from homology"/>
<dbReference type="InterPro" id="IPR025422">
    <property type="entry name" value="TGA_domain"/>
</dbReference>
<evidence type="ECO:0000256" key="1">
    <source>
        <dbReference type="ARBA" id="ARBA00004123"/>
    </source>
</evidence>
<keyword evidence="3" id="KW-0805">Transcription regulation</keyword>
<keyword evidence="7" id="KW-0175">Coiled coil</keyword>
<dbReference type="AlphaFoldDB" id="A0A811RKW1"/>
<evidence type="ECO:0000259" key="10">
    <source>
        <dbReference type="PROSITE" id="PS51806"/>
    </source>
</evidence>
<comment type="caution">
    <text evidence="11">The sequence shown here is derived from an EMBL/GenBank/DDBJ whole genome shotgun (WGS) entry which is preliminary data.</text>
</comment>
<dbReference type="PANTHER" id="PTHR45693">
    <property type="entry name" value="TRANSCRIPTION FACTOR TGA9"/>
    <property type="match status" value="1"/>
</dbReference>
<keyword evidence="6" id="KW-0539">Nucleus</keyword>
<feature type="domain" description="BZIP" evidence="9">
    <location>
        <begin position="224"/>
        <end position="268"/>
    </location>
</feature>
<dbReference type="Gene3D" id="1.20.5.170">
    <property type="match status" value="1"/>
</dbReference>
<evidence type="ECO:0000256" key="3">
    <source>
        <dbReference type="ARBA" id="ARBA00023015"/>
    </source>
</evidence>
<feature type="domain" description="DOG1" evidence="10">
    <location>
        <begin position="289"/>
        <end position="502"/>
    </location>
</feature>
<dbReference type="PROSITE" id="PS50217">
    <property type="entry name" value="BZIP"/>
    <property type="match status" value="1"/>
</dbReference>
<gene>
    <name evidence="11" type="ORF">NCGR_LOCUS53839</name>
</gene>
<evidence type="ECO:0000256" key="6">
    <source>
        <dbReference type="ARBA" id="ARBA00023242"/>
    </source>
</evidence>
<dbReference type="GO" id="GO:0003700">
    <property type="term" value="F:DNA-binding transcription factor activity"/>
    <property type="evidence" value="ECO:0007669"/>
    <property type="project" value="InterPro"/>
</dbReference>
<evidence type="ECO:0000256" key="5">
    <source>
        <dbReference type="ARBA" id="ARBA00023163"/>
    </source>
</evidence>
<dbReference type="PROSITE" id="PS51806">
    <property type="entry name" value="DOG1"/>
    <property type="match status" value="1"/>
</dbReference>